<dbReference type="RefSeq" id="WP_009520568.1">
    <property type="nucleotide sequence ID" value="NZ_CCAE010000064.1"/>
</dbReference>
<keyword evidence="3" id="KW-0547">Nucleotide-binding</keyword>
<comment type="similarity">
    <text evidence="1">Belongs to the carbohydrate kinase PfkB family.</text>
</comment>
<dbReference type="EMBL" id="CCAE010000064">
    <property type="protein sequence ID" value="CDN90089.1"/>
    <property type="molecule type" value="Genomic_DNA"/>
</dbReference>
<protein>
    <submittedName>
        <fullName evidence="7">Fructokinase</fullName>
    </submittedName>
</protein>
<evidence type="ECO:0000313" key="8">
    <source>
        <dbReference type="Proteomes" id="UP000028878"/>
    </source>
</evidence>
<evidence type="ECO:0000256" key="3">
    <source>
        <dbReference type="ARBA" id="ARBA00022741"/>
    </source>
</evidence>
<dbReference type="PANTHER" id="PTHR43085">
    <property type="entry name" value="HEXOKINASE FAMILY MEMBER"/>
    <property type="match status" value="1"/>
</dbReference>
<evidence type="ECO:0000313" key="7">
    <source>
        <dbReference type="EMBL" id="CDN90089.1"/>
    </source>
</evidence>
<dbReference type="GO" id="GO:0005524">
    <property type="term" value="F:ATP binding"/>
    <property type="evidence" value="ECO:0007669"/>
    <property type="project" value="UniProtKB-KW"/>
</dbReference>
<keyword evidence="2" id="KW-0808">Transferase</keyword>
<evidence type="ECO:0000256" key="5">
    <source>
        <dbReference type="ARBA" id="ARBA00022840"/>
    </source>
</evidence>
<reference evidence="8" key="1">
    <citation type="submission" date="2014-02" db="EMBL/GenBank/DDBJ databases">
        <authorList>
            <person name="Gan H."/>
        </authorList>
    </citation>
    <scope>NUCLEOTIDE SEQUENCE [LARGE SCALE GENOMIC DNA]</scope>
    <source>
        <strain evidence="8">S1</strain>
    </source>
</reference>
<reference evidence="8" key="2">
    <citation type="submission" date="2014-11" db="EMBL/GenBank/DDBJ databases">
        <title>Draft genome sequence of Hydrogenophaga intermedia S1.</title>
        <authorList>
            <person name="Gan H.M."/>
            <person name="Chew T.H."/>
            <person name="Stolz A."/>
        </authorList>
    </citation>
    <scope>NUCLEOTIDE SEQUENCE [LARGE SCALE GENOMIC DNA]</scope>
    <source>
        <strain evidence="8">S1</strain>
    </source>
</reference>
<keyword evidence="8" id="KW-1185">Reference proteome</keyword>
<feature type="domain" description="Carbohydrate kinase PfkB" evidence="6">
    <location>
        <begin position="20"/>
        <end position="300"/>
    </location>
</feature>
<dbReference type="AlphaFoldDB" id="A0A1L1PQR1"/>
<dbReference type="InterPro" id="IPR002173">
    <property type="entry name" value="Carboh/pur_kinase_PfkB_CS"/>
</dbReference>
<name>A0A1L1PQR1_HYDIT</name>
<dbReference type="PROSITE" id="PS00584">
    <property type="entry name" value="PFKB_KINASES_2"/>
    <property type="match status" value="1"/>
</dbReference>
<evidence type="ECO:0000256" key="2">
    <source>
        <dbReference type="ARBA" id="ARBA00022679"/>
    </source>
</evidence>
<accession>A0A1L1PQR1</accession>
<dbReference type="Pfam" id="PF00294">
    <property type="entry name" value="PfkB"/>
    <property type="match status" value="1"/>
</dbReference>
<keyword evidence="4 7" id="KW-0418">Kinase</keyword>
<gene>
    <name evidence="7" type="ORF">BN948_04530</name>
</gene>
<keyword evidence="5" id="KW-0067">ATP-binding</keyword>
<evidence type="ECO:0000256" key="1">
    <source>
        <dbReference type="ARBA" id="ARBA00010688"/>
    </source>
</evidence>
<dbReference type="PANTHER" id="PTHR43085:SF1">
    <property type="entry name" value="PSEUDOURIDINE KINASE-RELATED"/>
    <property type="match status" value="1"/>
</dbReference>
<evidence type="ECO:0000256" key="4">
    <source>
        <dbReference type="ARBA" id="ARBA00022777"/>
    </source>
</evidence>
<organism evidence="7 8">
    <name type="scientific">Hydrogenophaga intermedia</name>
    <dbReference type="NCBI Taxonomy" id="65786"/>
    <lineage>
        <taxon>Bacteria</taxon>
        <taxon>Pseudomonadati</taxon>
        <taxon>Pseudomonadota</taxon>
        <taxon>Betaproteobacteria</taxon>
        <taxon>Burkholderiales</taxon>
        <taxon>Comamonadaceae</taxon>
        <taxon>Hydrogenophaga</taxon>
    </lineage>
</organism>
<sequence>MFLVCGEALFDVFAVARTPTGLSLDARVGGSPFNLAVGLARLAQPVSLLTTVSNGFLGERLMQALREEGVGTDTLRRSDAPTTLSLIGTDAAGVPSYAFYGDGGADRLLAPEAVVAVPEATRAICLGSYTTVVGETASSLRALVERHRHRALIAYDPNVRLNVQPDVEAWRGQLRWMLSRADLLKVSEEDLALIDGRAPEAFAREALASGVSLVVVTRGALGAIAWTGRERGEVAAPTVDVIDTVGAGDTFQAALLTWLAERDALRREALEELSPTALDAALRFATQAAAITCGRRGADLPRRAELPAV</sequence>
<proteinExistence type="inferred from homology"/>
<dbReference type="InterPro" id="IPR029056">
    <property type="entry name" value="Ribokinase-like"/>
</dbReference>
<evidence type="ECO:0000259" key="6">
    <source>
        <dbReference type="Pfam" id="PF00294"/>
    </source>
</evidence>
<dbReference type="SUPFAM" id="SSF53613">
    <property type="entry name" value="Ribokinase-like"/>
    <property type="match status" value="1"/>
</dbReference>
<dbReference type="InterPro" id="IPR050306">
    <property type="entry name" value="PfkB_Carbo_kinase"/>
</dbReference>
<dbReference type="CDD" id="cd01167">
    <property type="entry name" value="bac_FRK"/>
    <property type="match status" value="1"/>
</dbReference>
<dbReference type="InterPro" id="IPR011611">
    <property type="entry name" value="PfkB_dom"/>
</dbReference>
<dbReference type="Gene3D" id="3.40.1190.20">
    <property type="match status" value="1"/>
</dbReference>
<dbReference type="GO" id="GO:0016301">
    <property type="term" value="F:kinase activity"/>
    <property type="evidence" value="ECO:0007669"/>
    <property type="project" value="UniProtKB-KW"/>
</dbReference>
<dbReference type="Proteomes" id="UP000028878">
    <property type="component" value="Unassembled WGS sequence"/>
</dbReference>